<evidence type="ECO:0000259" key="1">
    <source>
        <dbReference type="Pfam" id="PF00535"/>
    </source>
</evidence>
<protein>
    <recommendedName>
        <fullName evidence="1">Glycosyltransferase 2-like domain-containing protein</fullName>
    </recommendedName>
</protein>
<dbReference type="Gene3D" id="3.90.550.10">
    <property type="entry name" value="Spore Coat Polysaccharide Biosynthesis Protein SpsA, Chain A"/>
    <property type="match status" value="1"/>
</dbReference>
<dbReference type="EMBL" id="MCZF01000304">
    <property type="protein sequence ID" value="PMM40244.1"/>
    <property type="molecule type" value="Genomic_DNA"/>
</dbReference>
<dbReference type="Pfam" id="PF00535">
    <property type="entry name" value="Glycos_transf_2"/>
    <property type="match status" value="1"/>
</dbReference>
<reference evidence="3" key="1">
    <citation type="submission" date="2016-07" db="EMBL/GenBank/DDBJ databases">
        <title>Nontailed viruses are major unrecognized killers of bacteria in the ocean.</title>
        <authorList>
            <person name="Kauffman K."/>
            <person name="Hussain F."/>
            <person name="Yang J."/>
            <person name="Arevalo P."/>
            <person name="Brown J."/>
            <person name="Cutler M."/>
            <person name="Kelly L."/>
            <person name="Polz M.F."/>
        </authorList>
    </citation>
    <scope>NUCLEOTIDE SEQUENCE [LARGE SCALE GENOMIC DNA]</scope>
    <source>
        <strain evidence="3">10N.261.48.B5</strain>
    </source>
</reference>
<sequence length="313" mass="36845">MISVIIPSYNHAHYISEAIDSVLNQTISDIELIIIDDGSCDNTKEVLESYNDDRMKITWQENQGAHNAINRGLQYAKGEYIAILNSDDFFELNYFEKCLEYFQDHPNVEFISSDINIVDEHSQTKGIKKSWHNMQPWNIPDVDSSLLRYNSYIKSLLVSNFISTTTNMFFSRDILSSIGLMRNLRFVHDWDFALRVARSHEVGHLSSPLVNYRVHSNNTISKNRNWMLFELLWIWATHFEYFSNTLLQDMRPSSIQRSFEEVINSFNFQGNDKVALTLFWQIRHLRLLGYDSPEEIYLNELELRENILKHITE</sequence>
<evidence type="ECO:0000313" key="2">
    <source>
        <dbReference type="EMBL" id="PMM40244.1"/>
    </source>
</evidence>
<dbReference type="PANTHER" id="PTHR43685:SF11">
    <property type="entry name" value="GLYCOSYLTRANSFERASE TAGX-RELATED"/>
    <property type="match status" value="1"/>
</dbReference>
<proteinExistence type="predicted"/>
<feature type="domain" description="Glycosyltransferase 2-like" evidence="1">
    <location>
        <begin position="3"/>
        <end position="176"/>
    </location>
</feature>
<dbReference type="InterPro" id="IPR001173">
    <property type="entry name" value="Glyco_trans_2-like"/>
</dbReference>
<dbReference type="RefSeq" id="WP_157939592.1">
    <property type="nucleotide sequence ID" value="NZ_MCZF01000304.1"/>
</dbReference>
<gene>
    <name evidence="2" type="ORF">BCT54_12745</name>
</gene>
<dbReference type="AlphaFoldDB" id="A0A2N7JJ45"/>
<dbReference type="Proteomes" id="UP000235533">
    <property type="component" value="Unassembled WGS sequence"/>
</dbReference>
<evidence type="ECO:0000313" key="3">
    <source>
        <dbReference type="Proteomes" id="UP000235533"/>
    </source>
</evidence>
<organism evidence="2 3">
    <name type="scientific">Vibrio splendidus</name>
    <dbReference type="NCBI Taxonomy" id="29497"/>
    <lineage>
        <taxon>Bacteria</taxon>
        <taxon>Pseudomonadati</taxon>
        <taxon>Pseudomonadota</taxon>
        <taxon>Gammaproteobacteria</taxon>
        <taxon>Vibrionales</taxon>
        <taxon>Vibrionaceae</taxon>
        <taxon>Vibrio</taxon>
    </lineage>
</organism>
<accession>A0A2N7JJ45</accession>
<dbReference type="InterPro" id="IPR050834">
    <property type="entry name" value="Glycosyltransf_2"/>
</dbReference>
<name>A0A2N7JJ45_VIBSP</name>
<comment type="caution">
    <text evidence="2">The sequence shown here is derived from an EMBL/GenBank/DDBJ whole genome shotgun (WGS) entry which is preliminary data.</text>
</comment>
<dbReference type="InterPro" id="IPR029044">
    <property type="entry name" value="Nucleotide-diphossugar_trans"/>
</dbReference>
<dbReference type="SUPFAM" id="SSF53448">
    <property type="entry name" value="Nucleotide-diphospho-sugar transferases"/>
    <property type="match status" value="1"/>
</dbReference>
<dbReference type="PANTHER" id="PTHR43685">
    <property type="entry name" value="GLYCOSYLTRANSFERASE"/>
    <property type="match status" value="1"/>
</dbReference>